<protein>
    <submittedName>
        <fullName evidence="1">Uncharacterized protein</fullName>
    </submittedName>
</protein>
<organism evidence="1">
    <name type="scientific">marine sediment metagenome</name>
    <dbReference type="NCBI Taxonomy" id="412755"/>
    <lineage>
        <taxon>unclassified sequences</taxon>
        <taxon>metagenomes</taxon>
        <taxon>ecological metagenomes</taxon>
    </lineage>
</organism>
<accession>A0A0F9PPI2</accession>
<dbReference type="InterPro" id="IPR056134">
    <property type="entry name" value="DUF7717"/>
</dbReference>
<gene>
    <name evidence="1" type="ORF">LCGC14_0817390</name>
</gene>
<dbReference type="AlphaFoldDB" id="A0A0F9PPI2"/>
<evidence type="ECO:0000313" key="1">
    <source>
        <dbReference type="EMBL" id="KKN32084.1"/>
    </source>
</evidence>
<comment type="caution">
    <text evidence="1">The sequence shown here is derived from an EMBL/GenBank/DDBJ whole genome shotgun (WGS) entry which is preliminary data.</text>
</comment>
<dbReference type="Pfam" id="PF24835">
    <property type="entry name" value="DUF7717"/>
    <property type="match status" value="1"/>
</dbReference>
<proteinExistence type="predicted"/>
<reference evidence="1" key="1">
    <citation type="journal article" date="2015" name="Nature">
        <title>Complex archaea that bridge the gap between prokaryotes and eukaryotes.</title>
        <authorList>
            <person name="Spang A."/>
            <person name="Saw J.H."/>
            <person name="Jorgensen S.L."/>
            <person name="Zaremba-Niedzwiedzka K."/>
            <person name="Martijn J."/>
            <person name="Lind A.E."/>
            <person name="van Eijk R."/>
            <person name="Schleper C."/>
            <person name="Guy L."/>
            <person name="Ettema T.J."/>
        </authorList>
    </citation>
    <scope>NUCLEOTIDE SEQUENCE</scope>
</reference>
<name>A0A0F9PPI2_9ZZZZ</name>
<sequence>MDRTAFETALESFRAASEESILAHYARNDFTFAVPDVEVGAGGKRYRKLWNIETYRDGERHNRSIHAFVEIATGDIFKPASCKAPAKHKRGNIYDDAGRACLTDSGHVAYMR</sequence>
<dbReference type="EMBL" id="LAZR01002278">
    <property type="protein sequence ID" value="KKN32084.1"/>
    <property type="molecule type" value="Genomic_DNA"/>
</dbReference>